<evidence type="ECO:0000256" key="1">
    <source>
        <dbReference type="SAM" id="MobiDB-lite"/>
    </source>
</evidence>
<gene>
    <name evidence="2" type="ORF">PENTCL1PPCAC_13396</name>
</gene>
<dbReference type="AlphaFoldDB" id="A0AAV5TFT0"/>
<proteinExistence type="predicted"/>
<evidence type="ECO:0000313" key="2">
    <source>
        <dbReference type="EMBL" id="GMS91221.1"/>
    </source>
</evidence>
<feature type="non-terminal residue" evidence="2">
    <location>
        <position position="1"/>
    </location>
</feature>
<dbReference type="EMBL" id="BTSX01000003">
    <property type="protein sequence ID" value="GMS91221.1"/>
    <property type="molecule type" value="Genomic_DNA"/>
</dbReference>
<protein>
    <recommendedName>
        <fullName evidence="4">Ribosomal protein</fullName>
    </recommendedName>
</protein>
<feature type="compositionally biased region" description="Basic residues" evidence="1">
    <location>
        <begin position="8"/>
        <end position="25"/>
    </location>
</feature>
<name>A0AAV5TFT0_9BILA</name>
<accession>A0AAV5TFT0</accession>
<evidence type="ECO:0008006" key="4">
    <source>
        <dbReference type="Google" id="ProtNLM"/>
    </source>
</evidence>
<reference evidence="2" key="1">
    <citation type="submission" date="2023-10" db="EMBL/GenBank/DDBJ databases">
        <title>Genome assembly of Pristionchus species.</title>
        <authorList>
            <person name="Yoshida K."/>
            <person name="Sommer R.J."/>
        </authorList>
    </citation>
    <scope>NUCLEOTIDE SEQUENCE</scope>
    <source>
        <strain evidence="2">RS0144</strain>
    </source>
</reference>
<organism evidence="2 3">
    <name type="scientific">Pristionchus entomophagus</name>
    <dbReference type="NCBI Taxonomy" id="358040"/>
    <lineage>
        <taxon>Eukaryota</taxon>
        <taxon>Metazoa</taxon>
        <taxon>Ecdysozoa</taxon>
        <taxon>Nematoda</taxon>
        <taxon>Chromadorea</taxon>
        <taxon>Rhabditida</taxon>
        <taxon>Rhabditina</taxon>
        <taxon>Diplogasteromorpha</taxon>
        <taxon>Diplogasteroidea</taxon>
        <taxon>Neodiplogasteridae</taxon>
        <taxon>Pristionchus</taxon>
    </lineage>
</organism>
<dbReference type="Proteomes" id="UP001432027">
    <property type="component" value="Unassembled WGS sequence"/>
</dbReference>
<sequence length="60" mass="7017">AALSRCVSTRRKTITRRRRHARRKSVTRERNNPLIRVITALREVRPAAVTVARSSRWILP</sequence>
<comment type="caution">
    <text evidence="2">The sequence shown here is derived from an EMBL/GenBank/DDBJ whole genome shotgun (WGS) entry which is preliminary data.</text>
</comment>
<keyword evidence="3" id="KW-1185">Reference proteome</keyword>
<feature type="region of interest" description="Disordered" evidence="1">
    <location>
        <begin position="1"/>
        <end position="28"/>
    </location>
</feature>
<evidence type="ECO:0000313" key="3">
    <source>
        <dbReference type="Proteomes" id="UP001432027"/>
    </source>
</evidence>